<evidence type="ECO:0000256" key="6">
    <source>
        <dbReference type="ARBA" id="ARBA00023136"/>
    </source>
</evidence>
<dbReference type="GO" id="GO:0005886">
    <property type="term" value="C:plasma membrane"/>
    <property type="evidence" value="ECO:0007669"/>
    <property type="project" value="UniProtKB-SubCell"/>
</dbReference>
<feature type="transmembrane region" description="Helical" evidence="7">
    <location>
        <begin position="149"/>
        <end position="167"/>
    </location>
</feature>
<sequence length="269" mass="31544">MNEVAIIIKEQLSNLGIIFRMSKYEEKATYQNNYLGLLWQILNPLIQVGIYYMVFGLGVHGGRTINGVPYIIWMIIGISAWFFISPSIMQASNSIYKQVGLVSKMKFPVSVLPSISIAGQLTNYFWYMMIVIAALLLNGVYPTLYWLQYIYYFFSMIVFLYAFGIFNATITTLVRDYHVMLRSVFRLLFYISGAIWNFQTKNLPEWLIKILEINPLYYLIDGFRDSFLSREWFWNKGTYGLIFWSTTLLLLLIGSHIHLKFRAKFVDYI</sequence>
<gene>
    <name evidence="9" type="primary">tagG_4</name>
    <name evidence="9" type="ORF">SDC9_134770</name>
</gene>
<dbReference type="PANTHER" id="PTHR30413">
    <property type="entry name" value="INNER MEMBRANE TRANSPORT PERMEASE"/>
    <property type="match status" value="1"/>
</dbReference>
<protein>
    <submittedName>
        <fullName evidence="9">Teichoic acid translocation permease protein TagG</fullName>
    </submittedName>
</protein>
<evidence type="ECO:0000259" key="8">
    <source>
        <dbReference type="PROSITE" id="PS51012"/>
    </source>
</evidence>
<comment type="subcellular location">
    <subcellularLocation>
        <location evidence="1">Cell membrane</location>
        <topology evidence="1">Multi-pass membrane protein</topology>
    </subcellularLocation>
</comment>
<dbReference type="InterPro" id="IPR047817">
    <property type="entry name" value="ABC2_TM_bact-type"/>
</dbReference>
<keyword evidence="2" id="KW-0813">Transport</keyword>
<dbReference type="AlphaFoldDB" id="A0A645DDV1"/>
<dbReference type="GO" id="GO:0140359">
    <property type="term" value="F:ABC-type transporter activity"/>
    <property type="evidence" value="ECO:0007669"/>
    <property type="project" value="InterPro"/>
</dbReference>
<dbReference type="PANTHER" id="PTHR30413:SF10">
    <property type="entry name" value="CAPSULE POLYSACCHARIDE EXPORT INNER-MEMBRANE PROTEIN CTRC"/>
    <property type="match status" value="1"/>
</dbReference>
<comment type="caution">
    <text evidence="9">The sequence shown here is derived from an EMBL/GenBank/DDBJ whole genome shotgun (WGS) entry which is preliminary data.</text>
</comment>
<dbReference type="PROSITE" id="PS51012">
    <property type="entry name" value="ABC_TM2"/>
    <property type="match status" value="1"/>
</dbReference>
<evidence type="ECO:0000313" key="9">
    <source>
        <dbReference type="EMBL" id="MPM87670.1"/>
    </source>
</evidence>
<keyword evidence="4 7" id="KW-0812">Transmembrane</keyword>
<feature type="domain" description="ABC transmembrane type-2" evidence="8">
    <location>
        <begin position="35"/>
        <end position="261"/>
    </location>
</feature>
<organism evidence="9">
    <name type="scientific">bioreactor metagenome</name>
    <dbReference type="NCBI Taxonomy" id="1076179"/>
    <lineage>
        <taxon>unclassified sequences</taxon>
        <taxon>metagenomes</taxon>
        <taxon>ecological metagenomes</taxon>
    </lineage>
</organism>
<evidence type="ECO:0000256" key="1">
    <source>
        <dbReference type="ARBA" id="ARBA00004651"/>
    </source>
</evidence>
<keyword evidence="5 7" id="KW-1133">Transmembrane helix</keyword>
<evidence type="ECO:0000256" key="4">
    <source>
        <dbReference type="ARBA" id="ARBA00022692"/>
    </source>
</evidence>
<keyword evidence="3" id="KW-1003">Cell membrane</keyword>
<dbReference type="Pfam" id="PF01061">
    <property type="entry name" value="ABC2_membrane"/>
    <property type="match status" value="1"/>
</dbReference>
<evidence type="ECO:0000256" key="3">
    <source>
        <dbReference type="ARBA" id="ARBA00022475"/>
    </source>
</evidence>
<evidence type="ECO:0000256" key="2">
    <source>
        <dbReference type="ARBA" id="ARBA00022448"/>
    </source>
</evidence>
<feature type="transmembrane region" description="Helical" evidence="7">
    <location>
        <begin position="67"/>
        <end position="84"/>
    </location>
</feature>
<feature type="transmembrane region" description="Helical" evidence="7">
    <location>
        <begin position="179"/>
        <end position="198"/>
    </location>
</feature>
<feature type="transmembrane region" description="Helical" evidence="7">
    <location>
        <begin position="124"/>
        <end position="143"/>
    </location>
</feature>
<reference evidence="9" key="1">
    <citation type="submission" date="2019-08" db="EMBL/GenBank/DDBJ databases">
        <authorList>
            <person name="Kucharzyk K."/>
            <person name="Murdoch R.W."/>
            <person name="Higgins S."/>
            <person name="Loffler F."/>
        </authorList>
    </citation>
    <scope>NUCLEOTIDE SEQUENCE</scope>
</reference>
<dbReference type="GO" id="GO:0015920">
    <property type="term" value="P:lipopolysaccharide transport"/>
    <property type="evidence" value="ECO:0007669"/>
    <property type="project" value="TreeGrafter"/>
</dbReference>
<name>A0A645DDV1_9ZZZZ</name>
<evidence type="ECO:0000256" key="5">
    <source>
        <dbReference type="ARBA" id="ARBA00022989"/>
    </source>
</evidence>
<evidence type="ECO:0000256" key="7">
    <source>
        <dbReference type="SAM" id="Phobius"/>
    </source>
</evidence>
<proteinExistence type="predicted"/>
<accession>A0A645DDV1</accession>
<keyword evidence="6 7" id="KW-0472">Membrane</keyword>
<dbReference type="InterPro" id="IPR013525">
    <property type="entry name" value="ABC2_TM"/>
</dbReference>
<feature type="transmembrane region" description="Helical" evidence="7">
    <location>
        <begin position="34"/>
        <end position="55"/>
    </location>
</feature>
<feature type="transmembrane region" description="Helical" evidence="7">
    <location>
        <begin position="241"/>
        <end position="259"/>
    </location>
</feature>
<dbReference type="EMBL" id="VSSQ01035454">
    <property type="protein sequence ID" value="MPM87670.1"/>
    <property type="molecule type" value="Genomic_DNA"/>
</dbReference>